<dbReference type="GO" id="GO:0044780">
    <property type="term" value="P:bacterial-type flagellum assembly"/>
    <property type="evidence" value="ECO:0007669"/>
    <property type="project" value="InterPro"/>
</dbReference>
<dbReference type="Gene3D" id="2.30.30.760">
    <property type="match status" value="1"/>
</dbReference>
<evidence type="ECO:0000313" key="3">
    <source>
        <dbReference type="EMBL" id="RHW18472.1"/>
    </source>
</evidence>
<accession>A0A396RSW4</accession>
<organism evidence="3 4">
    <name type="scientific">Sphingomonas gilva</name>
    <dbReference type="NCBI Taxonomy" id="2305907"/>
    <lineage>
        <taxon>Bacteria</taxon>
        <taxon>Pseudomonadati</taxon>
        <taxon>Pseudomonadota</taxon>
        <taxon>Alphaproteobacteria</taxon>
        <taxon>Sphingomonadales</taxon>
        <taxon>Sphingomonadaceae</taxon>
        <taxon>Sphingomonas</taxon>
    </lineage>
</organism>
<comment type="function">
    <text evidence="1">Involved in the assembly process of the P-ring formation. It may associate with FlgF on the rod constituting a structure essential for the P-ring assembly or may act as a modulator protein for the P-ring assembly.</text>
</comment>
<dbReference type="InterPro" id="IPR017585">
    <property type="entry name" value="SAF_FlgA"/>
</dbReference>
<comment type="caution">
    <text evidence="3">The sequence shown here is derived from an EMBL/GenBank/DDBJ whole genome shotgun (WGS) entry which is preliminary data.</text>
</comment>
<evidence type="ECO:0000313" key="4">
    <source>
        <dbReference type="Proteomes" id="UP000266693"/>
    </source>
</evidence>
<reference evidence="3 4" key="1">
    <citation type="submission" date="2018-08" db="EMBL/GenBank/DDBJ databases">
        <title>The multiple taxonomic identification of Sphingomonas gilva.</title>
        <authorList>
            <person name="Zhu D."/>
            <person name="Zheng S."/>
        </authorList>
    </citation>
    <scope>NUCLEOTIDE SEQUENCE [LARGE SCALE GENOMIC DNA]</scope>
    <source>
        <strain evidence="3 4">ZDH117</strain>
    </source>
</reference>
<comment type="similarity">
    <text evidence="1">Belongs to the FlgA family.</text>
</comment>
<evidence type="ECO:0000259" key="2">
    <source>
        <dbReference type="Pfam" id="PF13144"/>
    </source>
</evidence>
<keyword evidence="3" id="KW-0966">Cell projection</keyword>
<sequence>MTIIRRALALALLGGAAPLAAQGFENLDRLEGDLIAQLGAGIGEPGGPAAGIDRRLKLAACPARPEFDAPHLNAVAIRCPANGWRIRVPLTRGDAVGAAQAVAAPVVLRGDAVSVVAAGRGFTVSQAGVAQENGAPGERIRVRIDQRKPPIYAEVVAQGEVRISGLN</sequence>
<dbReference type="EMBL" id="QWLV01000002">
    <property type="protein sequence ID" value="RHW18472.1"/>
    <property type="molecule type" value="Genomic_DNA"/>
</dbReference>
<evidence type="ECO:0000256" key="1">
    <source>
        <dbReference type="RuleBase" id="RU362063"/>
    </source>
</evidence>
<name>A0A396RSW4_9SPHN</name>
<dbReference type="NCBIfam" id="TIGR03170">
    <property type="entry name" value="flgA_cterm"/>
    <property type="match status" value="1"/>
</dbReference>
<feature type="domain" description="Flagella basal body P-ring formation protein FlgA SAF" evidence="2">
    <location>
        <begin position="80"/>
        <end position="163"/>
    </location>
</feature>
<keyword evidence="4" id="KW-1185">Reference proteome</keyword>
<dbReference type="AlphaFoldDB" id="A0A396RSW4"/>
<keyword evidence="1" id="KW-1005">Bacterial flagellum biogenesis</keyword>
<proteinExistence type="inferred from homology"/>
<feature type="signal peptide" evidence="1">
    <location>
        <begin position="1"/>
        <end position="21"/>
    </location>
</feature>
<dbReference type="Pfam" id="PF13144">
    <property type="entry name" value="ChapFlgA"/>
    <property type="match status" value="1"/>
</dbReference>
<dbReference type="PANTHER" id="PTHR36307:SF1">
    <property type="entry name" value="FLAGELLA BASAL BODY P-RING FORMATION PROTEIN FLGA"/>
    <property type="match status" value="1"/>
</dbReference>
<keyword evidence="3" id="KW-0282">Flagellum</keyword>
<keyword evidence="1" id="KW-0574">Periplasm</keyword>
<dbReference type="PANTHER" id="PTHR36307">
    <property type="entry name" value="FLAGELLA BASAL BODY P-RING FORMATION PROTEIN FLGA"/>
    <property type="match status" value="1"/>
</dbReference>
<feature type="chain" id="PRO_5017101414" description="Flagella basal body P-ring formation protein FlgA" evidence="1">
    <location>
        <begin position="22"/>
        <end position="167"/>
    </location>
</feature>
<gene>
    <name evidence="3" type="primary">flgA</name>
    <name evidence="3" type="ORF">D1610_08485</name>
</gene>
<dbReference type="OrthoDB" id="7408548at2"/>
<protein>
    <recommendedName>
        <fullName evidence="1">Flagella basal body P-ring formation protein FlgA</fullName>
    </recommendedName>
</protein>
<dbReference type="InterPro" id="IPR039246">
    <property type="entry name" value="Flagellar_FlgA"/>
</dbReference>
<dbReference type="RefSeq" id="WP_118863662.1">
    <property type="nucleotide sequence ID" value="NZ_QWLV01000002.1"/>
</dbReference>
<keyword evidence="3" id="KW-0969">Cilium</keyword>
<keyword evidence="1" id="KW-0732">Signal</keyword>
<comment type="subcellular location">
    <subcellularLocation>
        <location evidence="1">Periplasm</location>
    </subcellularLocation>
</comment>
<dbReference type="GO" id="GO:0042597">
    <property type="term" value="C:periplasmic space"/>
    <property type="evidence" value="ECO:0007669"/>
    <property type="project" value="UniProtKB-SubCell"/>
</dbReference>
<dbReference type="Proteomes" id="UP000266693">
    <property type="component" value="Unassembled WGS sequence"/>
</dbReference>